<comment type="caution">
    <text evidence="2">The sequence shown here is derived from an EMBL/GenBank/DDBJ whole genome shotgun (WGS) entry which is preliminary data.</text>
</comment>
<dbReference type="SUPFAM" id="SSF81665">
    <property type="entry name" value="Calcium ATPase, transmembrane domain M"/>
    <property type="match status" value="1"/>
</dbReference>
<protein>
    <submittedName>
        <fullName evidence="2">Uncharacterized protein</fullName>
    </submittedName>
</protein>
<organism evidence="2 3">
    <name type="scientific">Penicillium brevicompactum</name>
    <dbReference type="NCBI Taxonomy" id="5074"/>
    <lineage>
        <taxon>Eukaryota</taxon>
        <taxon>Fungi</taxon>
        <taxon>Dikarya</taxon>
        <taxon>Ascomycota</taxon>
        <taxon>Pezizomycotina</taxon>
        <taxon>Eurotiomycetes</taxon>
        <taxon>Eurotiomycetidae</taxon>
        <taxon>Eurotiales</taxon>
        <taxon>Aspergillaceae</taxon>
        <taxon>Penicillium</taxon>
    </lineage>
</organism>
<dbReference type="AlphaFoldDB" id="A0A9W9UKR5"/>
<accession>A0A9W9UKR5</accession>
<dbReference type="Gene3D" id="1.20.1110.10">
    <property type="entry name" value="Calcium-transporting ATPase, transmembrane domain"/>
    <property type="match status" value="1"/>
</dbReference>
<keyword evidence="1" id="KW-0812">Transmembrane</keyword>
<gene>
    <name evidence="2" type="ORF">N7452_004256</name>
</gene>
<feature type="transmembrane region" description="Helical" evidence="1">
    <location>
        <begin position="70"/>
        <end position="90"/>
    </location>
</feature>
<sequence>MRIEIQSLQPVLRDQILRVGFPSTRHHVRVLDLACAVPGVATSQHAPLVLPYAATKYFIQWMYDVRRNKLLFWSIMVGLITMFPILYIPVLNDVVFKHKPMAWEWGIVAVEAVLFFICVEA</sequence>
<name>A0A9W9UKR5_PENBR</name>
<dbReference type="EMBL" id="JAPZBQ010000002">
    <property type="protein sequence ID" value="KAJ5346252.1"/>
    <property type="molecule type" value="Genomic_DNA"/>
</dbReference>
<evidence type="ECO:0000313" key="2">
    <source>
        <dbReference type="EMBL" id="KAJ5346252.1"/>
    </source>
</evidence>
<evidence type="ECO:0000313" key="3">
    <source>
        <dbReference type="Proteomes" id="UP001147695"/>
    </source>
</evidence>
<keyword evidence="1" id="KW-1133">Transmembrane helix</keyword>
<reference evidence="2" key="2">
    <citation type="journal article" date="2023" name="IMA Fungus">
        <title>Comparative genomic study of the Penicillium genus elucidates a diverse pangenome and 15 lateral gene transfer events.</title>
        <authorList>
            <person name="Petersen C."/>
            <person name="Sorensen T."/>
            <person name="Nielsen M.R."/>
            <person name="Sondergaard T.E."/>
            <person name="Sorensen J.L."/>
            <person name="Fitzpatrick D.A."/>
            <person name="Frisvad J.C."/>
            <person name="Nielsen K.L."/>
        </authorList>
    </citation>
    <scope>NUCLEOTIDE SEQUENCE</scope>
    <source>
        <strain evidence="2">IBT 35673</strain>
    </source>
</reference>
<reference evidence="2" key="1">
    <citation type="submission" date="2022-12" db="EMBL/GenBank/DDBJ databases">
        <authorList>
            <person name="Petersen C."/>
        </authorList>
    </citation>
    <scope>NUCLEOTIDE SEQUENCE</scope>
    <source>
        <strain evidence="2">IBT 35673</strain>
    </source>
</reference>
<keyword evidence="1" id="KW-0472">Membrane</keyword>
<dbReference type="Proteomes" id="UP001147695">
    <property type="component" value="Unassembled WGS sequence"/>
</dbReference>
<proteinExistence type="predicted"/>
<evidence type="ECO:0000256" key="1">
    <source>
        <dbReference type="SAM" id="Phobius"/>
    </source>
</evidence>
<dbReference type="InterPro" id="IPR023298">
    <property type="entry name" value="ATPase_P-typ_TM_dom_sf"/>
</dbReference>
<feature type="transmembrane region" description="Helical" evidence="1">
    <location>
        <begin position="102"/>
        <end position="119"/>
    </location>
</feature>